<keyword evidence="6" id="KW-0802">TPR repeat</keyword>
<dbReference type="InterPro" id="IPR011990">
    <property type="entry name" value="TPR-like_helical_dom_sf"/>
</dbReference>
<dbReference type="InterPro" id="IPR043519">
    <property type="entry name" value="NT_sf"/>
</dbReference>
<comment type="similarity">
    <text evidence="1">Belongs to the RelA/SpoT family.</text>
</comment>
<feature type="compositionally biased region" description="Polar residues" evidence="7">
    <location>
        <begin position="72"/>
        <end position="98"/>
    </location>
</feature>
<keyword evidence="4" id="KW-0346">Stress response</keyword>
<dbReference type="Gene3D" id="3.30.460.10">
    <property type="entry name" value="Beta Polymerase, domain 2"/>
    <property type="match status" value="1"/>
</dbReference>
<dbReference type="GO" id="GO:0005525">
    <property type="term" value="F:GTP binding"/>
    <property type="evidence" value="ECO:0007669"/>
    <property type="project" value="UniProtKB-KW"/>
</dbReference>
<keyword evidence="3" id="KW-0106">Calcium</keyword>
<feature type="region of interest" description="Disordered" evidence="7">
    <location>
        <begin position="172"/>
        <end position="193"/>
    </location>
</feature>
<dbReference type="SUPFAM" id="SSF48452">
    <property type="entry name" value="TPR-like"/>
    <property type="match status" value="1"/>
</dbReference>
<dbReference type="InterPro" id="IPR007685">
    <property type="entry name" value="RelA_SpoT"/>
</dbReference>
<dbReference type="EC" id="2.7.6.5" evidence="2"/>
<dbReference type="SMART" id="SM00954">
    <property type="entry name" value="RelA_SpoT"/>
    <property type="match status" value="1"/>
</dbReference>
<dbReference type="Pfam" id="PF13499">
    <property type="entry name" value="EF-hand_7"/>
    <property type="match status" value="1"/>
</dbReference>
<dbReference type="CDD" id="cd00051">
    <property type="entry name" value="EFh"/>
    <property type="match status" value="1"/>
</dbReference>
<dbReference type="SMART" id="SM00386">
    <property type="entry name" value="HAT"/>
    <property type="match status" value="5"/>
</dbReference>
<keyword evidence="5" id="KW-0547">Nucleotide-binding</keyword>
<gene>
    <name evidence="10" type="ORF">R1flu_022047</name>
</gene>
<evidence type="ECO:0000256" key="3">
    <source>
        <dbReference type="ARBA" id="ARBA00022837"/>
    </source>
</evidence>
<dbReference type="Pfam" id="PF13328">
    <property type="entry name" value="HD_4"/>
    <property type="match status" value="1"/>
</dbReference>
<dbReference type="InterPro" id="IPR003107">
    <property type="entry name" value="HAT"/>
</dbReference>
<dbReference type="SMART" id="SM00054">
    <property type="entry name" value="EFh"/>
    <property type="match status" value="2"/>
</dbReference>
<dbReference type="EMBL" id="JBHFFA010000001">
    <property type="protein sequence ID" value="KAL2653919.1"/>
    <property type="molecule type" value="Genomic_DNA"/>
</dbReference>
<name>A0ABD1ZU12_9MARC</name>
<dbReference type="InterPro" id="IPR019734">
    <property type="entry name" value="TPR_rpt"/>
</dbReference>
<feature type="compositionally biased region" description="Acidic residues" evidence="7">
    <location>
        <begin position="172"/>
        <end position="181"/>
    </location>
</feature>
<feature type="compositionally biased region" description="Basic and acidic residues" evidence="7">
    <location>
        <begin position="860"/>
        <end position="871"/>
    </location>
</feature>
<comment type="caution">
    <text evidence="10">The sequence shown here is derived from an EMBL/GenBank/DDBJ whole genome shotgun (WGS) entry which is preliminary data.</text>
</comment>
<keyword evidence="11" id="KW-1185">Reference proteome</keyword>
<dbReference type="Gene3D" id="1.25.40.10">
    <property type="entry name" value="Tetratricopeptide repeat domain"/>
    <property type="match status" value="1"/>
</dbReference>
<proteinExistence type="inferred from homology"/>
<dbReference type="InterPro" id="IPR006674">
    <property type="entry name" value="HD_domain"/>
</dbReference>
<evidence type="ECO:0000259" key="8">
    <source>
        <dbReference type="PROSITE" id="PS50222"/>
    </source>
</evidence>
<dbReference type="SMART" id="SM00028">
    <property type="entry name" value="TPR"/>
    <property type="match status" value="6"/>
</dbReference>
<evidence type="ECO:0000256" key="7">
    <source>
        <dbReference type="SAM" id="MobiDB-lite"/>
    </source>
</evidence>
<dbReference type="SUPFAM" id="SSF109604">
    <property type="entry name" value="HD-domain/PDEase-like"/>
    <property type="match status" value="1"/>
</dbReference>
<dbReference type="SUPFAM" id="SSF47473">
    <property type="entry name" value="EF-hand"/>
    <property type="match status" value="1"/>
</dbReference>
<dbReference type="PANTHER" id="PTHR21262:SF12">
    <property type="entry name" value="GTP DIPHOSPHOKINASE CRSH, CHLOROPLASTIC-RELATED"/>
    <property type="match status" value="1"/>
</dbReference>
<dbReference type="PROSITE" id="PS50005">
    <property type="entry name" value="TPR"/>
    <property type="match status" value="1"/>
</dbReference>
<dbReference type="Proteomes" id="UP001605036">
    <property type="component" value="Unassembled WGS sequence"/>
</dbReference>
<dbReference type="FunFam" id="3.30.460.10:FF:000025">
    <property type="entry name" value="probable GTP diphosphokinase CRSH, chloroplastic"/>
    <property type="match status" value="1"/>
</dbReference>
<dbReference type="Gene3D" id="1.10.238.10">
    <property type="entry name" value="EF-hand"/>
    <property type="match status" value="1"/>
</dbReference>
<organism evidence="10 11">
    <name type="scientific">Riccia fluitans</name>
    <dbReference type="NCBI Taxonomy" id="41844"/>
    <lineage>
        <taxon>Eukaryota</taxon>
        <taxon>Viridiplantae</taxon>
        <taxon>Streptophyta</taxon>
        <taxon>Embryophyta</taxon>
        <taxon>Marchantiophyta</taxon>
        <taxon>Marchantiopsida</taxon>
        <taxon>Marchantiidae</taxon>
        <taxon>Marchantiales</taxon>
        <taxon>Ricciaceae</taxon>
        <taxon>Riccia</taxon>
    </lineage>
</organism>
<feature type="region of interest" description="Disordered" evidence="7">
    <location>
        <begin position="815"/>
        <end position="881"/>
    </location>
</feature>
<evidence type="ECO:0000256" key="5">
    <source>
        <dbReference type="ARBA" id="ARBA00023134"/>
    </source>
</evidence>
<feature type="domain" description="EF-hand" evidence="8">
    <location>
        <begin position="716"/>
        <end position="751"/>
    </location>
</feature>
<feature type="domain" description="HD" evidence="9">
    <location>
        <begin position="353"/>
        <end position="453"/>
    </location>
</feature>
<dbReference type="CDD" id="cd05399">
    <property type="entry name" value="NT_Rel-Spo_like"/>
    <property type="match status" value="1"/>
</dbReference>
<evidence type="ECO:0000256" key="6">
    <source>
        <dbReference type="PROSITE-ProRule" id="PRU00339"/>
    </source>
</evidence>
<accession>A0ABD1ZU12</accession>
<dbReference type="GO" id="GO:0008728">
    <property type="term" value="F:GTP diphosphokinase activity"/>
    <property type="evidence" value="ECO:0007669"/>
    <property type="project" value="UniProtKB-EC"/>
</dbReference>
<feature type="domain" description="EF-hand" evidence="8">
    <location>
        <begin position="752"/>
        <end position="785"/>
    </location>
</feature>
<reference evidence="10 11" key="1">
    <citation type="submission" date="2024-09" db="EMBL/GenBank/DDBJ databases">
        <title>Chromosome-scale assembly of Riccia fluitans.</title>
        <authorList>
            <person name="Paukszto L."/>
            <person name="Sawicki J."/>
            <person name="Karawczyk K."/>
            <person name="Piernik-Szablinska J."/>
            <person name="Szczecinska M."/>
            <person name="Mazdziarz M."/>
        </authorList>
    </citation>
    <scope>NUCLEOTIDE SEQUENCE [LARGE SCALE GENOMIC DNA]</scope>
    <source>
        <strain evidence="10">Rf_01</strain>
        <tissue evidence="10">Aerial parts of the thallus</tissue>
    </source>
</reference>
<sequence>MKACTNNMGSLQVQVAAPTCPQGSQLTGRGSNVRERHGGGLESVSLTFRGGGQSNYVDSRVNLVKPFSFLKTDTSSRSQNGSSKQNGRNGGLNDNATLQRRKPAVDLQTRVQDALNDDSRTLVKDTENGGRRTRGRPRKQQPTGERRRRVQVVGDNGLVDLETQLGLVSDEEDYGEFENDSDGVRGRTSREEEDRRLLESSLKGMAHNELQRRQSNAEVSGDFALSSGAQSVLESARSDLYSESRSGAISAGPAEEILDVEVASQMPSVSFTGESQGQNDWVRNGFRGPRSLAELPGGRRVVELVAAWDGLAGRLPPEIVRSDDSDLLLRALKLTVMALQGASPTADEDGRTPLVRALAVAHTLVDLGMDAEVISTGLLRDVVDSGLISYSVIEETLGGSIPRLLHDCSRVRHVPSRVETLDDENSKALRQFCLAFHDIRAVVVELASRLDTMRHVYSFPRYRQQILALETMQIYAPLAHAIGTGSMSLELEDLGFRVLFPDSYSYIEHWLRSHWVDGSGVVDECKEQLLAALEQDQELQELVEKIAVTGRYKSRFSTMRKLLKDGRKPEEVFDVLGLRVILEPKAGNSALEERERGVRSCYRAMEVATTIWKQVPGRLKDYIAEPKQNGYESLHFAVHLCDQNEWRPPMEIQIRTDEMDANAVAGQASHSLYKGGLTDPEQVKNLKMIMVAAANVAAKRFGEIARNAVSLERANPVVAENDQIFKMFDKNQDGVISVDEFRDVIHELGADKEDAVELMRIVDLNTDGSVSAEEFGKFRHQIKIAQNLAGVDRKVSSQLETKLPQRKEAPLETLRLGSARLADTESGPDTCIPEERLQSGVSGPTFSTSEEANEQPLAPGKDREMGRKEELNVSADVEETEERGSAELAVLSNDGVLNGDVLPVRSKKQNPSLVKPIRLPERPASPTSVLEKEGNGWVDVQESLSSLPGGVKNAELDEMRVPFEEESSEANIQRDLSAFRQLLATGDKVSARRIITKLSKTYPESLEVMLHRASLERKCGDMVAAGGLYSKAIRMFKLRGDLGVEYVRTLQAWGTLEAHVQNPERARYLFAESLNASQRGDSGSSLRAAGVYGLHGWAMLEERIGNWSKARSLLQRAAELEPGNAVVHQTRARLEAKAHNYSAARANFKLAVEAAPEDVKCWHAWAMFEGSQKKWNKMRQLFGRALEVDPTNTHTLQAWAHLEGRIGTDESVSRARKLYKKCSVINPESVHCWQSWAVLEQESGAFDEARVLFDRALGVNPESVPCLQAYAHMERKLGNYESAQRLLLVALAVQPENAAALMELGVVEDSLGNAEVALELYQQAAIIDKKKSRVKRRIFESRKKEFVSERKPRKKERQSLSTEDGDRAWRSTSEVDGEDTSVVMRSLDVVSESSLRIPLVTVSERSGR</sequence>
<dbReference type="InterPro" id="IPR018247">
    <property type="entry name" value="EF_Hand_1_Ca_BS"/>
</dbReference>
<dbReference type="PANTHER" id="PTHR21262">
    <property type="entry name" value="GUANOSINE-3',5'-BIS DIPHOSPHATE 3'-PYROPHOSPHOHYDROLASE"/>
    <property type="match status" value="1"/>
</dbReference>
<dbReference type="InterPro" id="IPR002048">
    <property type="entry name" value="EF_hand_dom"/>
</dbReference>
<dbReference type="InterPro" id="IPR011992">
    <property type="entry name" value="EF-hand-dom_pair"/>
</dbReference>
<protein>
    <recommendedName>
        <fullName evidence="2">GTP diphosphokinase</fullName>
        <ecNumber evidence="2">2.7.6.5</ecNumber>
    </recommendedName>
</protein>
<keyword evidence="5" id="KW-0342">GTP-binding</keyword>
<dbReference type="PROSITE" id="PS00018">
    <property type="entry name" value="EF_HAND_1"/>
    <property type="match status" value="2"/>
</dbReference>
<feature type="compositionally biased region" description="Basic and acidic residues" evidence="7">
    <location>
        <begin position="117"/>
        <end position="130"/>
    </location>
</feature>
<evidence type="ECO:0000256" key="1">
    <source>
        <dbReference type="ARBA" id="ARBA00007476"/>
    </source>
</evidence>
<dbReference type="PROSITE" id="PS50222">
    <property type="entry name" value="EF_HAND_2"/>
    <property type="match status" value="2"/>
</dbReference>
<feature type="repeat" description="TPR" evidence="6">
    <location>
        <begin position="1298"/>
        <end position="1331"/>
    </location>
</feature>
<feature type="compositionally biased region" description="Basic and acidic residues" evidence="7">
    <location>
        <begin position="182"/>
        <end position="193"/>
    </location>
</feature>
<dbReference type="SUPFAM" id="SSF81301">
    <property type="entry name" value="Nucleotidyltransferase"/>
    <property type="match status" value="1"/>
</dbReference>
<dbReference type="Pfam" id="PF13432">
    <property type="entry name" value="TPR_16"/>
    <property type="match status" value="1"/>
</dbReference>
<evidence type="ECO:0000256" key="2">
    <source>
        <dbReference type="ARBA" id="ARBA00013251"/>
    </source>
</evidence>
<feature type="compositionally biased region" description="Polar residues" evidence="7">
    <location>
        <begin position="839"/>
        <end position="850"/>
    </location>
</feature>
<evidence type="ECO:0000313" key="11">
    <source>
        <dbReference type="Proteomes" id="UP001605036"/>
    </source>
</evidence>
<evidence type="ECO:0000256" key="4">
    <source>
        <dbReference type="ARBA" id="ARBA00023016"/>
    </source>
</evidence>
<dbReference type="Pfam" id="PF04607">
    <property type="entry name" value="RelA_SpoT"/>
    <property type="match status" value="1"/>
</dbReference>
<evidence type="ECO:0000313" key="10">
    <source>
        <dbReference type="EMBL" id="KAL2653919.1"/>
    </source>
</evidence>
<dbReference type="Gene3D" id="1.10.3210.10">
    <property type="entry name" value="Hypothetical protein af1432"/>
    <property type="match status" value="1"/>
</dbReference>
<feature type="region of interest" description="Disordered" evidence="7">
    <location>
        <begin position="1350"/>
        <end position="1379"/>
    </location>
</feature>
<evidence type="ECO:0000259" key="9">
    <source>
        <dbReference type="PROSITE" id="PS51831"/>
    </source>
</evidence>
<feature type="region of interest" description="Disordered" evidence="7">
    <location>
        <begin position="72"/>
        <end position="148"/>
    </location>
</feature>
<dbReference type="PROSITE" id="PS51831">
    <property type="entry name" value="HD"/>
    <property type="match status" value="1"/>
</dbReference>